<protein>
    <submittedName>
        <fullName evidence="1">Uncharacterized protein</fullName>
    </submittedName>
</protein>
<dbReference type="AlphaFoldDB" id="A0A0F9G451"/>
<comment type="caution">
    <text evidence="1">The sequence shown here is derived from an EMBL/GenBank/DDBJ whole genome shotgun (WGS) entry which is preliminary data.</text>
</comment>
<evidence type="ECO:0000313" key="1">
    <source>
        <dbReference type="EMBL" id="KKL93428.1"/>
    </source>
</evidence>
<organism evidence="1">
    <name type="scientific">marine sediment metagenome</name>
    <dbReference type="NCBI Taxonomy" id="412755"/>
    <lineage>
        <taxon>unclassified sequences</taxon>
        <taxon>metagenomes</taxon>
        <taxon>ecological metagenomes</taxon>
    </lineage>
</organism>
<name>A0A0F9G451_9ZZZZ</name>
<reference evidence="1" key="1">
    <citation type="journal article" date="2015" name="Nature">
        <title>Complex archaea that bridge the gap between prokaryotes and eukaryotes.</title>
        <authorList>
            <person name="Spang A."/>
            <person name="Saw J.H."/>
            <person name="Jorgensen S.L."/>
            <person name="Zaremba-Niedzwiedzka K."/>
            <person name="Martijn J."/>
            <person name="Lind A.E."/>
            <person name="van Eijk R."/>
            <person name="Schleper C."/>
            <person name="Guy L."/>
            <person name="Ettema T.J."/>
        </authorList>
    </citation>
    <scope>NUCLEOTIDE SEQUENCE</scope>
</reference>
<sequence>MYDNVLTKCFRDDASYWRLCKALEQKQHGVVSAYLLYKTMGLFADTSIRSPAEGWGLDDEEAVDNIIRGDILFGIAQHEFAFAHIDQMSSLAEILILCDELEEFTRLGRQLQSRKYHDTTADTWVEVKLKSTPEDNLGPLPRNTAVAILMTYRSRHETPKDFVEFCCRKAGRLCKLFSLVPDKRDKSANDEKAYLISKIESTFEYYDDPRDVENDEKEANHKIVFTMRDDTAEKVAGESPSPSSDIVTVEIRLPDEKPVELECRDDNVYVVEGGHKLEKWLKDQERFKKCNESSTPTE</sequence>
<proteinExistence type="predicted"/>
<gene>
    <name evidence="1" type="ORF">LCGC14_1874790</name>
</gene>
<dbReference type="EMBL" id="LAZR01019189">
    <property type="protein sequence ID" value="KKL93428.1"/>
    <property type="molecule type" value="Genomic_DNA"/>
</dbReference>
<accession>A0A0F9G451</accession>